<feature type="transmembrane region" description="Helical" evidence="1">
    <location>
        <begin position="20"/>
        <end position="42"/>
    </location>
</feature>
<dbReference type="EMBL" id="GBRH01198824">
    <property type="protein sequence ID" value="JAD99071.1"/>
    <property type="molecule type" value="Transcribed_RNA"/>
</dbReference>
<keyword evidence="1" id="KW-1133">Transmembrane helix</keyword>
<dbReference type="AlphaFoldDB" id="A0A0A9EG86"/>
<reference evidence="2" key="2">
    <citation type="journal article" date="2015" name="Data Brief">
        <title>Shoot transcriptome of the giant reed, Arundo donax.</title>
        <authorList>
            <person name="Barrero R.A."/>
            <person name="Guerrero F.D."/>
            <person name="Moolhuijzen P."/>
            <person name="Goolsby J.A."/>
            <person name="Tidwell J."/>
            <person name="Bellgard S.E."/>
            <person name="Bellgard M.I."/>
        </authorList>
    </citation>
    <scope>NUCLEOTIDE SEQUENCE</scope>
    <source>
        <tissue evidence="2">Shoot tissue taken approximately 20 cm above the soil surface</tissue>
    </source>
</reference>
<name>A0A0A9EG86_ARUDO</name>
<reference evidence="2" key="1">
    <citation type="submission" date="2014-09" db="EMBL/GenBank/DDBJ databases">
        <authorList>
            <person name="Magalhaes I.L.F."/>
            <person name="Oliveira U."/>
            <person name="Santos F.R."/>
            <person name="Vidigal T.H.D.A."/>
            <person name="Brescovit A.D."/>
            <person name="Santos A.J."/>
        </authorList>
    </citation>
    <scope>NUCLEOTIDE SEQUENCE</scope>
    <source>
        <tissue evidence="2">Shoot tissue taken approximately 20 cm above the soil surface</tissue>
    </source>
</reference>
<evidence type="ECO:0000256" key="1">
    <source>
        <dbReference type="SAM" id="Phobius"/>
    </source>
</evidence>
<evidence type="ECO:0000313" key="2">
    <source>
        <dbReference type="EMBL" id="JAD99071.1"/>
    </source>
</evidence>
<accession>A0A0A9EG86</accession>
<organism evidence="2">
    <name type="scientific">Arundo donax</name>
    <name type="common">Giant reed</name>
    <name type="synonym">Donax arundinaceus</name>
    <dbReference type="NCBI Taxonomy" id="35708"/>
    <lineage>
        <taxon>Eukaryota</taxon>
        <taxon>Viridiplantae</taxon>
        <taxon>Streptophyta</taxon>
        <taxon>Embryophyta</taxon>
        <taxon>Tracheophyta</taxon>
        <taxon>Spermatophyta</taxon>
        <taxon>Magnoliopsida</taxon>
        <taxon>Liliopsida</taxon>
        <taxon>Poales</taxon>
        <taxon>Poaceae</taxon>
        <taxon>PACMAD clade</taxon>
        <taxon>Arundinoideae</taxon>
        <taxon>Arundineae</taxon>
        <taxon>Arundo</taxon>
    </lineage>
</organism>
<protein>
    <submittedName>
        <fullName evidence="2">Uncharacterized protein</fullName>
    </submittedName>
</protein>
<keyword evidence="1" id="KW-0812">Transmembrane</keyword>
<sequence length="45" mass="5135">MKLIIYPVSGYKLSTKSDLLLAFVLLTVNMISDSSLMLNFWLKNL</sequence>
<proteinExistence type="predicted"/>
<keyword evidence="1" id="KW-0472">Membrane</keyword>